<feature type="active site" description="Charge relay system" evidence="7">
    <location>
        <position position="289"/>
    </location>
</feature>
<feature type="region of interest" description="Disordered" evidence="8">
    <location>
        <begin position="264"/>
        <end position="285"/>
    </location>
</feature>
<evidence type="ECO:0000256" key="3">
    <source>
        <dbReference type="ARBA" id="ARBA00022801"/>
    </source>
</evidence>
<evidence type="ECO:0000313" key="10">
    <source>
        <dbReference type="EMBL" id="MBB5402655.1"/>
    </source>
</evidence>
<dbReference type="InterPro" id="IPR050819">
    <property type="entry name" value="Tripeptidyl-peptidase_I"/>
</dbReference>
<accession>A0A7W8L9M1</accession>
<keyword evidence="1 7" id="KW-0645">Protease</keyword>
<comment type="caution">
    <text evidence="10">The sequence shown here is derived from an EMBL/GenBank/DDBJ whole genome shotgun (WGS) entry which is preliminary data.</text>
</comment>
<gene>
    <name evidence="10" type="ORF">HDG41_004741</name>
</gene>
<proteinExistence type="predicted"/>
<evidence type="ECO:0000313" key="11">
    <source>
        <dbReference type="Proteomes" id="UP000592820"/>
    </source>
</evidence>
<dbReference type="SMART" id="SM00944">
    <property type="entry name" value="Pro-kuma_activ"/>
    <property type="match status" value="1"/>
</dbReference>
<dbReference type="GO" id="GO:0008240">
    <property type="term" value="F:tripeptidyl-peptidase activity"/>
    <property type="evidence" value="ECO:0007669"/>
    <property type="project" value="TreeGrafter"/>
</dbReference>
<feature type="active site" description="Charge relay system" evidence="7">
    <location>
        <position position="499"/>
    </location>
</feature>
<evidence type="ECO:0000256" key="6">
    <source>
        <dbReference type="ARBA" id="ARBA00023145"/>
    </source>
</evidence>
<dbReference type="Pfam" id="PF09286">
    <property type="entry name" value="Pro-kuma_activ"/>
    <property type="match status" value="1"/>
</dbReference>
<feature type="active site" description="Charge relay system" evidence="7">
    <location>
        <position position="293"/>
    </location>
</feature>
<dbReference type="PANTHER" id="PTHR14218">
    <property type="entry name" value="PROTEASE S8 TRIPEPTIDYL PEPTIDASE I CLN2"/>
    <property type="match status" value="1"/>
</dbReference>
<evidence type="ECO:0000256" key="2">
    <source>
        <dbReference type="ARBA" id="ARBA00022723"/>
    </source>
</evidence>
<feature type="domain" description="Peptidase S53" evidence="9">
    <location>
        <begin position="197"/>
        <end position="574"/>
    </location>
</feature>
<evidence type="ECO:0000256" key="4">
    <source>
        <dbReference type="ARBA" id="ARBA00022825"/>
    </source>
</evidence>
<feature type="binding site" evidence="7">
    <location>
        <position position="554"/>
    </location>
    <ligand>
        <name>Ca(2+)</name>
        <dbReference type="ChEBI" id="CHEBI:29108"/>
    </ligand>
</feature>
<dbReference type="EMBL" id="JACHDE010000009">
    <property type="protein sequence ID" value="MBB5402655.1"/>
    <property type="molecule type" value="Genomic_DNA"/>
</dbReference>
<feature type="binding site" evidence="7">
    <location>
        <position position="539"/>
    </location>
    <ligand>
        <name>Ca(2+)</name>
        <dbReference type="ChEBI" id="CHEBI:29108"/>
    </ligand>
</feature>
<dbReference type="Gene3D" id="3.40.50.200">
    <property type="entry name" value="Peptidase S8/S53 domain"/>
    <property type="match status" value="1"/>
</dbReference>
<dbReference type="InterPro" id="IPR030400">
    <property type="entry name" value="Sedolisin_dom"/>
</dbReference>
<evidence type="ECO:0000256" key="5">
    <source>
        <dbReference type="ARBA" id="ARBA00022837"/>
    </source>
</evidence>
<reference evidence="10 11" key="1">
    <citation type="submission" date="2020-08" db="EMBL/GenBank/DDBJ databases">
        <title>Genomic Encyclopedia of Type Strains, Phase IV (KMG-V): Genome sequencing to study the core and pangenomes of soil and plant-associated prokaryotes.</title>
        <authorList>
            <person name="Whitman W."/>
        </authorList>
    </citation>
    <scope>NUCLEOTIDE SEQUENCE [LARGE SCALE GENOMIC DNA]</scope>
    <source>
        <strain evidence="10 11">JPY162</strain>
    </source>
</reference>
<evidence type="ECO:0000256" key="8">
    <source>
        <dbReference type="SAM" id="MobiDB-lite"/>
    </source>
</evidence>
<dbReference type="InterPro" id="IPR000209">
    <property type="entry name" value="Peptidase_S8/S53_dom"/>
</dbReference>
<dbReference type="CDD" id="cd04056">
    <property type="entry name" value="Peptidases_S53"/>
    <property type="match status" value="1"/>
</dbReference>
<protein>
    <submittedName>
        <fullName evidence="10">Kumamolisin</fullName>
    </submittedName>
</protein>
<keyword evidence="2 7" id="KW-0479">Metal-binding</keyword>
<dbReference type="GO" id="GO:0006508">
    <property type="term" value="P:proteolysis"/>
    <property type="evidence" value="ECO:0007669"/>
    <property type="project" value="UniProtKB-KW"/>
</dbReference>
<dbReference type="RefSeq" id="WP_184227281.1">
    <property type="nucleotide sequence ID" value="NZ_JACHDE010000009.1"/>
</dbReference>
<evidence type="ECO:0000256" key="1">
    <source>
        <dbReference type="ARBA" id="ARBA00022670"/>
    </source>
</evidence>
<dbReference type="AlphaFoldDB" id="A0A7W8L9M1"/>
<name>A0A7W8L9M1_9BURK</name>
<dbReference type="PANTHER" id="PTHR14218:SF15">
    <property type="entry name" value="TRIPEPTIDYL-PEPTIDASE 1"/>
    <property type="match status" value="1"/>
</dbReference>
<dbReference type="CDD" id="cd11377">
    <property type="entry name" value="Pro-peptidase_S53"/>
    <property type="match status" value="1"/>
</dbReference>
<organism evidence="10 11">
    <name type="scientific">Paraburkholderia youngii</name>
    <dbReference type="NCBI Taxonomy" id="2782701"/>
    <lineage>
        <taxon>Bacteria</taxon>
        <taxon>Pseudomonadati</taxon>
        <taxon>Pseudomonadota</taxon>
        <taxon>Betaproteobacteria</taxon>
        <taxon>Burkholderiales</taxon>
        <taxon>Burkholderiaceae</taxon>
        <taxon>Paraburkholderia</taxon>
    </lineage>
</organism>
<dbReference type="SUPFAM" id="SSF54897">
    <property type="entry name" value="Protease propeptides/inhibitors"/>
    <property type="match status" value="1"/>
</dbReference>
<sequence>MDKTAEQPSGRIAIRGSNRVAVPGATKLRGPDPSATIRLSIFARRNPHPSPQVLEKAKALDTQAVATRTYLSNDEFNEVYGASADDLAAIEKFAEIAGLRVIDASIPKRRVLVEGTIASIEKAFGVQLGEFEHPELGRFRGREGQVYVPDDMYSVIAAVEGMDTRPVGRPRRACTHFGANRPAVDAATALTNEWPGTFFPRQIAALYDFPVECTGQGQNIAVFAFNGQDSIDPNTDPRGGYSEAALERYFTKALGGQMPSITPVVVQGPGNAPGPDSPQSSRRGDSTGEVMLDLCVVGALVPDAKIFVYFTEFSSQGWTEAISQAITDENQISVISISYGNPESDPSGRWTDASVKVVNDALQAARSKGITVCVASGDDGSRDDASSGAQADFPASSPWVLAVGGTTLKATAGPMPRIASEVVWNDYDRVPAAGAGGGGISGIFGLPPYQEGIGVPVSVNPPHNIGRGVPDVAAVADPYTGVVVMHVSGQHLEPIGGTSASAPLWASLIVRINQALGTRVGFLNPTLYASCASGVLNDITVGNNGAYAAGVGWDACTGLGTPSGNKLLHALKTAPAPT</sequence>
<keyword evidence="3 7" id="KW-0378">Hydrolase</keyword>
<dbReference type="GO" id="GO:0004252">
    <property type="term" value="F:serine-type endopeptidase activity"/>
    <property type="evidence" value="ECO:0007669"/>
    <property type="project" value="UniProtKB-UniRule"/>
</dbReference>
<dbReference type="InterPro" id="IPR015366">
    <property type="entry name" value="S53_propep"/>
</dbReference>
<feature type="binding site" evidence="7">
    <location>
        <position position="552"/>
    </location>
    <ligand>
        <name>Ca(2+)</name>
        <dbReference type="ChEBI" id="CHEBI:29108"/>
    </ligand>
</feature>
<keyword evidence="4 7" id="KW-0720">Serine protease</keyword>
<evidence type="ECO:0000256" key="7">
    <source>
        <dbReference type="PROSITE-ProRule" id="PRU01032"/>
    </source>
</evidence>
<dbReference type="PROSITE" id="PS51695">
    <property type="entry name" value="SEDOLISIN"/>
    <property type="match status" value="1"/>
</dbReference>
<keyword evidence="6" id="KW-0865">Zymogen</keyword>
<comment type="cofactor">
    <cofactor evidence="7">
        <name>Ca(2+)</name>
        <dbReference type="ChEBI" id="CHEBI:29108"/>
    </cofactor>
    <text evidence="7">Binds 1 Ca(2+) ion per subunit.</text>
</comment>
<evidence type="ECO:0000259" key="9">
    <source>
        <dbReference type="PROSITE" id="PS51695"/>
    </source>
</evidence>
<dbReference type="Pfam" id="PF00082">
    <property type="entry name" value="Peptidase_S8"/>
    <property type="match status" value="1"/>
</dbReference>
<dbReference type="Proteomes" id="UP000592820">
    <property type="component" value="Unassembled WGS sequence"/>
</dbReference>
<keyword evidence="5 7" id="KW-0106">Calcium</keyword>
<dbReference type="GO" id="GO:0046872">
    <property type="term" value="F:metal ion binding"/>
    <property type="evidence" value="ECO:0007669"/>
    <property type="project" value="UniProtKB-UniRule"/>
</dbReference>
<dbReference type="SUPFAM" id="SSF52743">
    <property type="entry name" value="Subtilisin-like"/>
    <property type="match status" value="1"/>
</dbReference>
<feature type="binding site" evidence="7">
    <location>
        <position position="538"/>
    </location>
    <ligand>
        <name>Ca(2+)</name>
        <dbReference type="ChEBI" id="CHEBI:29108"/>
    </ligand>
</feature>
<dbReference type="InterPro" id="IPR036852">
    <property type="entry name" value="Peptidase_S8/S53_dom_sf"/>
</dbReference>